<feature type="repeat" description="ANK" evidence="3">
    <location>
        <begin position="527"/>
        <end position="559"/>
    </location>
</feature>
<feature type="repeat" description="ANK" evidence="3">
    <location>
        <begin position="219"/>
        <end position="251"/>
    </location>
</feature>
<feature type="repeat" description="ANK" evidence="3">
    <location>
        <begin position="155"/>
        <end position="187"/>
    </location>
</feature>
<dbReference type="OrthoDB" id="4772757at2759"/>
<organism evidence="4 5">
    <name type="scientific">Aspergillus calidoustus</name>
    <dbReference type="NCBI Taxonomy" id="454130"/>
    <lineage>
        <taxon>Eukaryota</taxon>
        <taxon>Fungi</taxon>
        <taxon>Dikarya</taxon>
        <taxon>Ascomycota</taxon>
        <taxon>Pezizomycotina</taxon>
        <taxon>Eurotiomycetes</taxon>
        <taxon>Eurotiomycetidae</taxon>
        <taxon>Eurotiales</taxon>
        <taxon>Aspergillaceae</taxon>
        <taxon>Aspergillus</taxon>
        <taxon>Aspergillus subgen. Nidulantes</taxon>
    </lineage>
</organism>
<evidence type="ECO:0000256" key="1">
    <source>
        <dbReference type="ARBA" id="ARBA00022737"/>
    </source>
</evidence>
<evidence type="ECO:0000256" key="2">
    <source>
        <dbReference type="ARBA" id="ARBA00023043"/>
    </source>
</evidence>
<dbReference type="PROSITE" id="PS50297">
    <property type="entry name" value="ANK_REP_REGION"/>
    <property type="match status" value="6"/>
</dbReference>
<dbReference type="PROSITE" id="PS50088">
    <property type="entry name" value="ANK_REPEAT"/>
    <property type="match status" value="9"/>
</dbReference>
<dbReference type="SUPFAM" id="SSF48403">
    <property type="entry name" value="Ankyrin repeat"/>
    <property type="match status" value="2"/>
</dbReference>
<reference evidence="5" key="1">
    <citation type="journal article" date="2016" name="Genome Announc.">
        <title>Draft genome sequences of fungus Aspergillus calidoustus.</title>
        <authorList>
            <person name="Horn F."/>
            <person name="Linde J."/>
            <person name="Mattern D.J."/>
            <person name="Walther G."/>
            <person name="Guthke R."/>
            <person name="Scherlach K."/>
            <person name="Martin K."/>
            <person name="Brakhage A.A."/>
            <person name="Petzke L."/>
            <person name="Valiante V."/>
        </authorList>
    </citation>
    <scope>NUCLEOTIDE SEQUENCE [LARGE SCALE GENOMIC DNA]</scope>
    <source>
        <strain evidence="5">SF006504</strain>
    </source>
</reference>
<feature type="repeat" description="ANK" evidence="3">
    <location>
        <begin position="424"/>
        <end position="445"/>
    </location>
</feature>
<feature type="repeat" description="ANK" evidence="3">
    <location>
        <begin position="361"/>
        <end position="393"/>
    </location>
</feature>
<keyword evidence="5" id="KW-1185">Reference proteome</keyword>
<feature type="repeat" description="ANK" evidence="3">
    <location>
        <begin position="461"/>
        <end position="493"/>
    </location>
</feature>
<keyword evidence="2 3" id="KW-0040">ANK repeat</keyword>
<evidence type="ECO:0000313" key="4">
    <source>
        <dbReference type="EMBL" id="CEL02289.1"/>
    </source>
</evidence>
<dbReference type="PRINTS" id="PR01415">
    <property type="entry name" value="ANKYRIN"/>
</dbReference>
<evidence type="ECO:0000256" key="3">
    <source>
        <dbReference type="PROSITE-ProRule" id="PRU00023"/>
    </source>
</evidence>
<dbReference type="PANTHER" id="PTHR24198">
    <property type="entry name" value="ANKYRIN REPEAT AND PROTEIN KINASE DOMAIN-CONTAINING PROTEIN"/>
    <property type="match status" value="1"/>
</dbReference>
<gene>
    <name evidence="4" type="ORF">ASPCAL03460</name>
</gene>
<proteinExistence type="predicted"/>
<feature type="repeat" description="ANK" evidence="3">
    <location>
        <begin position="123"/>
        <end position="155"/>
    </location>
</feature>
<sequence length="587" mass="63576">MASLFNILPEELILEIAQNSTKNTLAAFVGTSKDAWRIGHPVLYALTREQQRRVFKWAGYHRQERTMGYLLDGILEQHKTNPQVGYEALISACRGGCAKIVSRLLSEGVTPDFESTQRRVRFRSDTPLTAAISNSHMDIIQMLITAKANPNRRSEGNTPMISAARGGNVAVIKLLLQHGASPAMSCDDTCPLFERSGNGHLAATDALLAAGAHVNDEMGHTCALMEATRGGHTDIMKLLLQFGADPETRLQWSHPLSVASRLGNLEAMKILIAEGAKVNIHAMGEDPPVPLWEATRYNQVDAVLLLVDSGATECDRSPWWFLSQYDGKFSQLPLVAATWGSTDVLRLFISKGFDINTLGDHERSALSLAVENGHTDCVNLLLDKGADVNTIDISGWTPLSYTENVEIVQALLKKGANMYISDKTGRSPLHWAASGNRAEVIKALLAADPSGASTLQQTRIKGETPLMLAIAHGCTEAMEVLVAEGTSIHQKDRKGRTALIIAATHLNVGAARLLLEKGADPDAADCYGATALMHACWEGITELARLLLEKGCDVSRTNKDGKNAQDHVLPYAPAELQELIVNAMGSV</sequence>
<dbReference type="Pfam" id="PF00023">
    <property type="entry name" value="Ank"/>
    <property type="match status" value="1"/>
</dbReference>
<dbReference type="EMBL" id="CDMC01000003">
    <property type="protein sequence ID" value="CEL02289.1"/>
    <property type="molecule type" value="Genomic_DNA"/>
</dbReference>
<dbReference type="InterPro" id="IPR002110">
    <property type="entry name" value="Ankyrin_rpt"/>
</dbReference>
<feature type="repeat" description="ANK" evidence="3">
    <location>
        <begin position="494"/>
        <end position="526"/>
    </location>
</feature>
<dbReference type="STRING" id="454130.A0A0U5FRZ0"/>
<dbReference type="Proteomes" id="UP000054771">
    <property type="component" value="Unassembled WGS sequence"/>
</dbReference>
<dbReference type="SMART" id="SM00248">
    <property type="entry name" value="ANK"/>
    <property type="match status" value="13"/>
</dbReference>
<accession>A0A0U5FRZ0</accession>
<dbReference type="OMA" id="NDEMGHT"/>
<dbReference type="Gene3D" id="1.25.40.20">
    <property type="entry name" value="Ankyrin repeat-containing domain"/>
    <property type="match status" value="2"/>
</dbReference>
<dbReference type="Pfam" id="PF12796">
    <property type="entry name" value="Ank_2"/>
    <property type="match status" value="4"/>
</dbReference>
<dbReference type="InterPro" id="IPR036770">
    <property type="entry name" value="Ankyrin_rpt-contain_sf"/>
</dbReference>
<keyword evidence="1" id="KW-0677">Repeat</keyword>
<dbReference type="AlphaFoldDB" id="A0A0U5FRZ0"/>
<feature type="repeat" description="ANK" evidence="3">
    <location>
        <begin position="251"/>
        <end position="283"/>
    </location>
</feature>
<evidence type="ECO:0000313" key="5">
    <source>
        <dbReference type="Proteomes" id="UP000054771"/>
    </source>
</evidence>
<name>A0A0U5FRZ0_ASPCI</name>
<protein>
    <submittedName>
        <fullName evidence="4">Uncharacterized protein</fullName>
    </submittedName>
</protein>
<dbReference type="PANTHER" id="PTHR24198:SF165">
    <property type="entry name" value="ANKYRIN REPEAT-CONTAINING PROTEIN-RELATED"/>
    <property type="match status" value="1"/>
</dbReference>